<dbReference type="InterPro" id="IPR010870">
    <property type="entry name" value="Porin_O/P"/>
</dbReference>
<gene>
    <name evidence="1" type="ORF">JK629_05940</name>
</gene>
<organism evidence="1 2">
    <name type="scientific">Aequorivita iocasae</name>
    <dbReference type="NCBI Taxonomy" id="2803865"/>
    <lineage>
        <taxon>Bacteria</taxon>
        <taxon>Pseudomonadati</taxon>
        <taxon>Bacteroidota</taxon>
        <taxon>Flavobacteriia</taxon>
        <taxon>Flavobacteriales</taxon>
        <taxon>Flavobacteriaceae</taxon>
        <taxon>Aequorivita</taxon>
    </lineage>
</organism>
<evidence type="ECO:0000313" key="2">
    <source>
        <dbReference type="Proteomes" id="UP000629420"/>
    </source>
</evidence>
<dbReference type="Gene3D" id="2.40.160.10">
    <property type="entry name" value="Porin"/>
    <property type="match status" value="1"/>
</dbReference>
<dbReference type="Pfam" id="PF07396">
    <property type="entry name" value="Porin_O_P"/>
    <property type="match status" value="1"/>
</dbReference>
<protein>
    <submittedName>
        <fullName evidence="1">Porin</fullName>
    </submittedName>
</protein>
<reference evidence="1 2" key="1">
    <citation type="submission" date="2021-01" db="EMBL/GenBank/DDBJ databases">
        <title>Aequorivita sp. strain KX20305, a bacterium isolated from the sediment collected at a cold seep field in South China Sea.</title>
        <authorList>
            <person name="Zhang H."/>
            <person name="Li C."/>
        </authorList>
    </citation>
    <scope>NUCLEOTIDE SEQUENCE [LARGE SCALE GENOMIC DNA]</scope>
    <source>
        <strain evidence="1 2">KX20305</strain>
    </source>
</reference>
<evidence type="ECO:0000313" key="1">
    <source>
        <dbReference type="EMBL" id="QQX77802.1"/>
    </source>
</evidence>
<dbReference type="RefSeq" id="WP_202337692.1">
    <property type="nucleotide sequence ID" value="NZ_CP068439.1"/>
</dbReference>
<dbReference type="EMBL" id="CP068439">
    <property type="protein sequence ID" value="QQX77802.1"/>
    <property type="molecule type" value="Genomic_DNA"/>
</dbReference>
<dbReference type="InterPro" id="IPR023614">
    <property type="entry name" value="Porin_dom_sf"/>
</dbReference>
<accession>A0ABX7DVI7</accession>
<dbReference type="SUPFAM" id="SSF56935">
    <property type="entry name" value="Porins"/>
    <property type="match status" value="1"/>
</dbReference>
<keyword evidence="2" id="KW-1185">Reference proteome</keyword>
<proteinExistence type="predicted"/>
<dbReference type="Proteomes" id="UP000629420">
    <property type="component" value="Chromosome"/>
</dbReference>
<name>A0ABX7DVI7_9FLAO</name>
<sequence>MRQKNIFFIGFLFLCVSIGNSQIDIPKFGEGMFNIVGKDSTWSVRFAPRIQVRANSFWDHEADKFGKPEHSFLIRRARLKFDGFAYSPKLRYKIELGLSNQDISGASEFTGNSPRIIYDAVVMWEFYKNLELWAGQTKLPGNRERVISSANLQLIDRSRLNSIFNIDRDLGIQLRHRFYASEKFLIREMFAVSQGEGRNVITGNLGGLQYTSRIELLPFGEFIKKGDYIGGDIYREKTPKLAIGATYDLNVDAVKTRSNQGSYMRNDIGFYETNISTIFIDAMFKYNGFSLMGEYSYRDAENPIATNSDGAITGNEVYTGQGFNIQGGYVFKTNWEVAGRFTAIVPDNTFSTNDTENQFTLGGSKYIVGHKLKVQTDLTYSTIGGESNFIEYRMGFDLHF</sequence>